<organism evidence="12 13">
    <name type="scientific">Sorangium cellulosum</name>
    <name type="common">Polyangium cellulosum</name>
    <dbReference type="NCBI Taxonomy" id="56"/>
    <lineage>
        <taxon>Bacteria</taxon>
        <taxon>Pseudomonadati</taxon>
        <taxon>Myxococcota</taxon>
        <taxon>Polyangia</taxon>
        <taxon>Polyangiales</taxon>
        <taxon>Polyangiaceae</taxon>
        <taxon>Sorangium</taxon>
    </lineage>
</organism>
<dbReference type="InterPro" id="IPR011006">
    <property type="entry name" value="CheY-like_superfamily"/>
</dbReference>
<name>A0A2L0F5I4_SORCE</name>
<dbReference type="PANTHER" id="PTHR43547">
    <property type="entry name" value="TWO-COMPONENT HISTIDINE KINASE"/>
    <property type="match status" value="1"/>
</dbReference>
<dbReference type="Gene3D" id="3.40.50.2300">
    <property type="match status" value="2"/>
</dbReference>
<dbReference type="PANTHER" id="PTHR43547:SF2">
    <property type="entry name" value="HYBRID SIGNAL TRANSDUCTION HISTIDINE KINASE C"/>
    <property type="match status" value="1"/>
</dbReference>
<evidence type="ECO:0000259" key="11">
    <source>
        <dbReference type="PROSITE" id="PS50113"/>
    </source>
</evidence>
<dbReference type="Pfam" id="PF02518">
    <property type="entry name" value="HATPase_c"/>
    <property type="match status" value="1"/>
</dbReference>
<gene>
    <name evidence="12" type="ORF">SOCE26_083570</name>
</gene>
<evidence type="ECO:0000256" key="4">
    <source>
        <dbReference type="ARBA" id="ARBA00022679"/>
    </source>
</evidence>
<dbReference type="InterPro" id="IPR003661">
    <property type="entry name" value="HisK_dim/P_dom"/>
</dbReference>
<dbReference type="InterPro" id="IPR000014">
    <property type="entry name" value="PAS"/>
</dbReference>
<dbReference type="CDD" id="cd00130">
    <property type="entry name" value="PAS"/>
    <property type="match status" value="1"/>
</dbReference>
<evidence type="ECO:0000256" key="3">
    <source>
        <dbReference type="ARBA" id="ARBA00022553"/>
    </source>
</evidence>
<protein>
    <recommendedName>
        <fullName evidence="2">histidine kinase</fullName>
        <ecNumber evidence="2">2.7.13.3</ecNumber>
    </recommendedName>
</protein>
<dbReference type="PROSITE" id="PS50109">
    <property type="entry name" value="HIS_KIN"/>
    <property type="match status" value="1"/>
</dbReference>
<accession>A0A2L0F5I4</accession>
<dbReference type="PROSITE" id="PS50112">
    <property type="entry name" value="PAS"/>
    <property type="match status" value="1"/>
</dbReference>
<dbReference type="InterPro" id="IPR001789">
    <property type="entry name" value="Sig_transdc_resp-reg_receiver"/>
</dbReference>
<feature type="domain" description="Histidine kinase" evidence="8">
    <location>
        <begin position="460"/>
        <end position="676"/>
    </location>
</feature>
<dbReference type="SMART" id="SM00448">
    <property type="entry name" value="REC"/>
    <property type="match status" value="2"/>
</dbReference>
<evidence type="ECO:0000256" key="7">
    <source>
        <dbReference type="SAM" id="MobiDB-lite"/>
    </source>
</evidence>
<feature type="region of interest" description="Disordered" evidence="7">
    <location>
        <begin position="677"/>
        <end position="698"/>
    </location>
</feature>
<evidence type="ECO:0000256" key="1">
    <source>
        <dbReference type="ARBA" id="ARBA00000085"/>
    </source>
</evidence>
<feature type="domain" description="Response regulatory" evidence="9">
    <location>
        <begin position="11"/>
        <end position="126"/>
    </location>
</feature>
<dbReference type="SUPFAM" id="SSF47384">
    <property type="entry name" value="Homodimeric domain of signal transducing histidine kinase"/>
    <property type="match status" value="1"/>
</dbReference>
<dbReference type="Pfam" id="PF00989">
    <property type="entry name" value="PAS"/>
    <property type="match status" value="1"/>
</dbReference>
<dbReference type="InterPro" id="IPR004358">
    <property type="entry name" value="Sig_transdc_His_kin-like_C"/>
</dbReference>
<dbReference type="SUPFAM" id="SSF55874">
    <property type="entry name" value="ATPase domain of HSP90 chaperone/DNA topoisomerase II/histidine kinase"/>
    <property type="match status" value="1"/>
</dbReference>
<dbReference type="SMART" id="SM00388">
    <property type="entry name" value="HisKA"/>
    <property type="match status" value="1"/>
</dbReference>
<dbReference type="Gene3D" id="1.10.287.130">
    <property type="match status" value="1"/>
</dbReference>
<feature type="domain" description="PAC" evidence="11">
    <location>
        <begin position="203"/>
        <end position="259"/>
    </location>
</feature>
<dbReference type="InterPro" id="IPR036097">
    <property type="entry name" value="HisK_dim/P_sf"/>
</dbReference>
<dbReference type="SMART" id="SM00091">
    <property type="entry name" value="PAS"/>
    <property type="match status" value="1"/>
</dbReference>
<dbReference type="GO" id="GO:0000155">
    <property type="term" value="F:phosphorelay sensor kinase activity"/>
    <property type="evidence" value="ECO:0007669"/>
    <property type="project" value="InterPro"/>
</dbReference>
<dbReference type="Pfam" id="PF01590">
    <property type="entry name" value="GAF"/>
    <property type="match status" value="1"/>
</dbReference>
<dbReference type="CDD" id="cd17580">
    <property type="entry name" value="REC_2_DhkD-like"/>
    <property type="match status" value="1"/>
</dbReference>
<dbReference type="AlphaFoldDB" id="A0A2L0F5I4"/>
<dbReference type="CDD" id="cd00075">
    <property type="entry name" value="HATPase"/>
    <property type="match status" value="1"/>
</dbReference>
<evidence type="ECO:0000256" key="2">
    <source>
        <dbReference type="ARBA" id="ARBA00012438"/>
    </source>
</evidence>
<feature type="domain" description="Response regulatory" evidence="9">
    <location>
        <begin position="700"/>
        <end position="813"/>
    </location>
</feature>
<dbReference type="InterPro" id="IPR036890">
    <property type="entry name" value="HATPase_C_sf"/>
</dbReference>
<evidence type="ECO:0000256" key="5">
    <source>
        <dbReference type="ARBA" id="ARBA00022777"/>
    </source>
</evidence>
<dbReference type="GO" id="GO:0006355">
    <property type="term" value="P:regulation of DNA-templated transcription"/>
    <property type="evidence" value="ECO:0007669"/>
    <property type="project" value="InterPro"/>
</dbReference>
<feature type="compositionally biased region" description="Basic and acidic residues" evidence="7">
    <location>
        <begin position="680"/>
        <end position="690"/>
    </location>
</feature>
<feature type="domain" description="PAS" evidence="10">
    <location>
        <begin position="138"/>
        <end position="195"/>
    </location>
</feature>
<evidence type="ECO:0000259" key="8">
    <source>
        <dbReference type="PROSITE" id="PS50109"/>
    </source>
</evidence>
<keyword evidence="4" id="KW-0808">Transferase</keyword>
<dbReference type="Gene3D" id="3.30.450.20">
    <property type="entry name" value="PAS domain"/>
    <property type="match status" value="1"/>
</dbReference>
<dbReference type="InterPro" id="IPR003018">
    <property type="entry name" value="GAF"/>
</dbReference>
<dbReference type="PROSITE" id="PS50113">
    <property type="entry name" value="PAC"/>
    <property type="match status" value="1"/>
</dbReference>
<dbReference type="EC" id="2.7.13.3" evidence="2"/>
<dbReference type="SMART" id="SM00387">
    <property type="entry name" value="HATPase_c"/>
    <property type="match status" value="1"/>
</dbReference>
<dbReference type="SUPFAM" id="SSF52172">
    <property type="entry name" value="CheY-like"/>
    <property type="match status" value="2"/>
</dbReference>
<feature type="modified residue" description="4-aspartylphosphate" evidence="6">
    <location>
        <position position="749"/>
    </location>
</feature>
<dbReference type="EMBL" id="CP012673">
    <property type="protein sequence ID" value="AUX46848.1"/>
    <property type="molecule type" value="Genomic_DNA"/>
</dbReference>
<evidence type="ECO:0000313" key="13">
    <source>
        <dbReference type="Proteomes" id="UP000238348"/>
    </source>
</evidence>
<dbReference type="InterPro" id="IPR013767">
    <property type="entry name" value="PAS_fold"/>
</dbReference>
<dbReference type="SUPFAM" id="SSF55781">
    <property type="entry name" value="GAF domain-like"/>
    <property type="match status" value="1"/>
</dbReference>
<dbReference type="InterPro" id="IPR029016">
    <property type="entry name" value="GAF-like_dom_sf"/>
</dbReference>
<dbReference type="InterPro" id="IPR003594">
    <property type="entry name" value="HATPase_dom"/>
</dbReference>
<evidence type="ECO:0000313" key="12">
    <source>
        <dbReference type="EMBL" id="AUX46848.1"/>
    </source>
</evidence>
<comment type="catalytic activity">
    <reaction evidence="1">
        <text>ATP + protein L-histidine = ADP + protein N-phospho-L-histidine.</text>
        <dbReference type="EC" id="2.7.13.3"/>
    </reaction>
</comment>
<dbReference type="InterPro" id="IPR000700">
    <property type="entry name" value="PAS-assoc_C"/>
</dbReference>
<dbReference type="Pfam" id="PF00512">
    <property type="entry name" value="HisKA"/>
    <property type="match status" value="1"/>
</dbReference>
<sequence>MSKRIAAAPTSIMIVEDENLVALDIAEGLQRLGYRVAGMVGTGREAVAMAEKTRPDLILMDINLRGDVSGIDAAHVIRDRLHTPVIYVTAYSDEVTLTQAKATEPFGYLIKPIDKRELHVLIEMALYRHRVERALRQSEEQLSTILSNIRDAVLATDADGQISFASAMTEQLLGRASGGLVGRPIDDVLQFVSTDGNAPGAPEPTDVPPVRWLVVAGGSRVPVEHTISPLRGPSGERTGDVHVLRDVSARLRAEEAQRRYIEQAAARSAVEREHARSRYLAQVGEMLGATLDHKEAMQAVARRTAAEVAHLCLIETVDEGGHLRCAGFALDAGFPVERADALRRAAEAASENRLPLDLQSRPRLVRDVAAATDPAAWDPAYRDLLLRGGLQSAICMPFQARGAWLGAITVARRSDAPPYEEEDVALVEELARRCAASTENATLFRLAREADRRKDAFMAMLGHELRNPLAPIQTALQLMSLRGDVGGERERLVIERQVKHLVRLVDDLLDINRVTQGKIQLSKQDLRLAEVVAKAVELVSPLLERNSHKLTISIPHTGVNVHGDLVRLAQVFANLLTNAAKYTEPGGDIRVAAECRGPNVVVSVKDDGTGIAPEMLSRIFELFMQGERTLDRAQGGLGLGLPLARSLVELHGGTITANSAGPGMGSEFIVTLPTAPGAERPMHERDEHAAARQPPRSGKRLLIVDDNRDAADMLAGALRALGHEVEVAYDGPHALQVAGRFLAQIAVLDIGLPVMDGYELAERLRSSWDIRLIAVTGYGQESDHARTSAAGFEMHFVKPIDLRTLAAAIEGRPADATDARRSSAD</sequence>
<evidence type="ECO:0000259" key="10">
    <source>
        <dbReference type="PROSITE" id="PS50112"/>
    </source>
</evidence>
<reference evidence="12 13" key="1">
    <citation type="submission" date="2015-09" db="EMBL/GenBank/DDBJ databases">
        <title>Sorangium comparison.</title>
        <authorList>
            <person name="Zaburannyi N."/>
            <person name="Bunk B."/>
            <person name="Overmann J."/>
            <person name="Mueller R."/>
        </authorList>
    </citation>
    <scope>NUCLEOTIDE SEQUENCE [LARGE SCALE GENOMIC DNA]</scope>
    <source>
        <strain evidence="12 13">So ce26</strain>
    </source>
</reference>
<keyword evidence="5" id="KW-0418">Kinase</keyword>
<dbReference type="CDD" id="cd00082">
    <property type="entry name" value="HisKA"/>
    <property type="match status" value="1"/>
</dbReference>
<dbReference type="Gene3D" id="3.30.450.40">
    <property type="match status" value="1"/>
</dbReference>
<keyword evidence="3 6" id="KW-0597">Phosphoprotein</keyword>
<feature type="modified residue" description="4-aspartylphosphate" evidence="6">
    <location>
        <position position="61"/>
    </location>
</feature>
<dbReference type="CDD" id="cd17534">
    <property type="entry name" value="REC_DC-like"/>
    <property type="match status" value="1"/>
</dbReference>
<dbReference type="OrthoDB" id="9769359at2"/>
<dbReference type="FunFam" id="3.30.565.10:FF:000006">
    <property type="entry name" value="Sensor histidine kinase WalK"/>
    <property type="match status" value="1"/>
</dbReference>
<dbReference type="RefSeq" id="WP_104984966.1">
    <property type="nucleotide sequence ID" value="NZ_CP012673.1"/>
</dbReference>
<dbReference type="InterPro" id="IPR035965">
    <property type="entry name" value="PAS-like_dom_sf"/>
</dbReference>
<dbReference type="SUPFAM" id="SSF55785">
    <property type="entry name" value="PYP-like sensor domain (PAS domain)"/>
    <property type="match status" value="1"/>
</dbReference>
<dbReference type="SMART" id="SM00065">
    <property type="entry name" value="GAF"/>
    <property type="match status" value="1"/>
</dbReference>
<dbReference type="InterPro" id="IPR005467">
    <property type="entry name" value="His_kinase_dom"/>
</dbReference>
<proteinExistence type="predicted"/>
<dbReference type="Gene3D" id="3.30.565.10">
    <property type="entry name" value="Histidine kinase-like ATPase, C-terminal domain"/>
    <property type="match status" value="1"/>
</dbReference>
<evidence type="ECO:0000256" key="6">
    <source>
        <dbReference type="PROSITE-ProRule" id="PRU00169"/>
    </source>
</evidence>
<dbReference type="PROSITE" id="PS50110">
    <property type="entry name" value="RESPONSE_REGULATORY"/>
    <property type="match status" value="2"/>
</dbReference>
<dbReference type="Proteomes" id="UP000238348">
    <property type="component" value="Chromosome"/>
</dbReference>
<evidence type="ECO:0000259" key="9">
    <source>
        <dbReference type="PROSITE" id="PS50110"/>
    </source>
</evidence>
<dbReference type="PRINTS" id="PR00344">
    <property type="entry name" value="BCTRLSENSOR"/>
</dbReference>
<dbReference type="Pfam" id="PF00072">
    <property type="entry name" value="Response_reg"/>
    <property type="match status" value="2"/>
</dbReference>
<dbReference type="NCBIfam" id="TIGR00229">
    <property type="entry name" value="sensory_box"/>
    <property type="match status" value="1"/>
</dbReference>